<proteinExistence type="predicted"/>
<dbReference type="GO" id="GO:0005975">
    <property type="term" value="P:carbohydrate metabolic process"/>
    <property type="evidence" value="ECO:0007669"/>
    <property type="project" value="InterPro"/>
</dbReference>
<comment type="caution">
    <text evidence="3">The sequence shown here is derived from an EMBL/GenBank/DDBJ whole genome shotgun (WGS) entry which is preliminary data.</text>
</comment>
<evidence type="ECO:0000259" key="2">
    <source>
        <dbReference type="Pfam" id="PF20736"/>
    </source>
</evidence>
<name>A0A1C1A4F3_9BACL</name>
<evidence type="ECO:0000259" key="1">
    <source>
        <dbReference type="Pfam" id="PF07944"/>
    </source>
</evidence>
<dbReference type="InterPro" id="IPR008928">
    <property type="entry name" value="6-hairpin_glycosidase_sf"/>
</dbReference>
<dbReference type="Pfam" id="PF20736">
    <property type="entry name" value="Glyco_hydro127M"/>
    <property type="match status" value="1"/>
</dbReference>
<evidence type="ECO:0000313" key="3">
    <source>
        <dbReference type="EMBL" id="OCT15418.1"/>
    </source>
</evidence>
<dbReference type="PANTHER" id="PTHR43465:SF2">
    <property type="entry name" value="DUF1680 DOMAIN PROTEIN (AFU_ORTHOLOGUE AFUA_1G08910)"/>
    <property type="match status" value="1"/>
</dbReference>
<dbReference type="Proteomes" id="UP000093309">
    <property type="component" value="Unassembled WGS sequence"/>
</dbReference>
<reference evidence="4" key="1">
    <citation type="submission" date="2016-05" db="EMBL/GenBank/DDBJ databases">
        <title>Paenibacillus oryzae. sp. nov., isolated from the rice root.</title>
        <authorList>
            <person name="Zhang J."/>
            <person name="Zhang X."/>
        </authorList>
    </citation>
    <scope>NUCLEOTIDE SEQUENCE [LARGE SCALE GENOMIC DNA]</scope>
    <source>
        <strain evidence="4">KCTC13222</strain>
    </source>
</reference>
<evidence type="ECO:0008006" key="5">
    <source>
        <dbReference type="Google" id="ProtNLM"/>
    </source>
</evidence>
<protein>
    <recommendedName>
        <fullName evidence="5">Glycosyl hydrolase</fullName>
    </recommendedName>
</protein>
<dbReference type="STRING" id="512399.A8709_15165"/>
<dbReference type="Pfam" id="PF07944">
    <property type="entry name" value="Beta-AFase-like_GH127_cat"/>
    <property type="match status" value="1"/>
</dbReference>
<evidence type="ECO:0000313" key="4">
    <source>
        <dbReference type="Proteomes" id="UP000093309"/>
    </source>
</evidence>
<feature type="domain" description="Non-reducing end beta-L-arabinofuranosidase-like GH127 middle" evidence="2">
    <location>
        <begin position="415"/>
        <end position="492"/>
    </location>
</feature>
<dbReference type="InterPro" id="IPR049174">
    <property type="entry name" value="Beta-AFase-like"/>
</dbReference>
<feature type="domain" description="Non-reducing end beta-L-arabinofuranosidase-like GH127 catalytic" evidence="1">
    <location>
        <begin position="48"/>
        <end position="357"/>
    </location>
</feature>
<dbReference type="InterPro" id="IPR049046">
    <property type="entry name" value="Beta-AFase-like_GH127_middle"/>
</dbReference>
<dbReference type="EMBL" id="LYPC01000014">
    <property type="protein sequence ID" value="OCT15418.1"/>
    <property type="molecule type" value="Genomic_DNA"/>
</dbReference>
<dbReference type="PANTHER" id="PTHR43465">
    <property type="entry name" value="DUF1680 DOMAIN PROTEIN (AFU_ORTHOLOGUE AFUA_1G08910)"/>
    <property type="match status" value="1"/>
</dbReference>
<sequence length="617" mass="70580">MEIRKAMETIDIRQITIGGEIGRRIDVTAVNNLLALNVERDFLSPFQEEWHNEQELGDYVGLGKLIDALARLAAYKQDAAITDLRERVISQVVAMQEADGYIGIMPMESRFNRLWDIHEISYLIVGLVSDYRYWHEIRSLHTACQLADYLMKQWKATPEALPEIYIGTLGSEEAFLALYEQTNEPKYLAFLTEFRRFQEWERPIVKGRLNNVEGHVYDYLSRLLVKFKLHAHIQDNAIQAQIEQVMDFMLNQDGMVITGVAGENECWQDTQEGLGHLGETCSTAYWIFLLDMLMKHTQDASYGDVMERTIYNGLFAAQSPDGRKIRYYVPFDGQRRYFHLDTYCCPNNYRRIISALPEMVYYRTEDGVAVNLYTASEARFEWTSPISKTDRASKIDRTSEERTTKSDPSNRAVTTLILRQETDYPRSGHIKLHIDVTESVQFVLKLRIPKWCKGASVSVNDEVMTTGAVSGKFLEVDREWSTGDQVKLELPMPYRLIKGRKAQSGRVAVMRGPIVYCLNPAKQSGMADMDLRLVTCDTSSIEGEHNDGGVMDKGSTCCLKAWGPYRHGPENQPDLDLVLTEFPDPNGQSVYFRVADPSADHLLEDELTELHLKRIES</sequence>
<keyword evidence="4" id="KW-1185">Reference proteome</keyword>
<dbReference type="SUPFAM" id="SSF48208">
    <property type="entry name" value="Six-hairpin glycosidases"/>
    <property type="match status" value="1"/>
</dbReference>
<dbReference type="InterPro" id="IPR012878">
    <property type="entry name" value="Beta-AFase-like_GH127_cat"/>
</dbReference>
<dbReference type="RefSeq" id="WP_065852329.1">
    <property type="nucleotide sequence ID" value="NZ_LYPC01000014.1"/>
</dbReference>
<organism evidence="3 4">
    <name type="scientific">Paenibacillus pectinilyticus</name>
    <dbReference type="NCBI Taxonomy" id="512399"/>
    <lineage>
        <taxon>Bacteria</taxon>
        <taxon>Bacillati</taxon>
        <taxon>Bacillota</taxon>
        <taxon>Bacilli</taxon>
        <taxon>Bacillales</taxon>
        <taxon>Paenibacillaceae</taxon>
        <taxon>Paenibacillus</taxon>
    </lineage>
</organism>
<gene>
    <name evidence="3" type="ORF">A8709_15165</name>
</gene>
<dbReference type="OrthoDB" id="9757939at2"/>
<accession>A0A1C1A4F3</accession>
<dbReference type="AlphaFoldDB" id="A0A1C1A4F3"/>